<dbReference type="InterPro" id="IPR006311">
    <property type="entry name" value="TAT_signal"/>
</dbReference>
<dbReference type="EMBL" id="JAIVFG010000009">
    <property type="protein sequence ID" value="MDB0570673.1"/>
    <property type="molecule type" value="Genomic_DNA"/>
</dbReference>
<organism evidence="3 4">
    <name type="scientific">Ralstonia solanacearum</name>
    <name type="common">Pseudomonas solanacearum</name>
    <dbReference type="NCBI Taxonomy" id="305"/>
    <lineage>
        <taxon>Bacteria</taxon>
        <taxon>Pseudomonadati</taxon>
        <taxon>Pseudomonadota</taxon>
        <taxon>Betaproteobacteria</taxon>
        <taxon>Burkholderiales</taxon>
        <taxon>Burkholderiaceae</taxon>
        <taxon>Ralstonia</taxon>
        <taxon>Ralstonia solanacearum species complex</taxon>
    </lineage>
</organism>
<keyword evidence="1" id="KW-0732">Signal</keyword>
<dbReference type="Proteomes" id="UP001144050">
    <property type="component" value="Unassembled WGS sequence"/>
</dbReference>
<dbReference type="Proteomes" id="UP001143674">
    <property type="component" value="Unassembled WGS sequence"/>
</dbReference>
<comment type="caution">
    <text evidence="3">The sequence shown here is derived from an EMBL/GenBank/DDBJ whole genome shotgun (WGS) entry which is preliminary data.</text>
</comment>
<name>A0A072ZZC3_RALSL</name>
<sequence length="186" mass="19814">MTSFPDTIRTRRRRWLAAAAGVGLALALSACAVVDSGRAPAGSASDAWVVLPIVNYTETPQAGLRAESIAMSLLKARGFTNLKQYPASLNGESLFEPAEREATARALEWARGEKARYALTGSVSEWRYKVGVDGEPAVGITLQVIDVPSGNVIWSATGSRTGWSRDAVSAVAQKLLRQLLSPLGRS</sequence>
<accession>A0A072ZZC3</accession>
<evidence type="ECO:0000313" key="3">
    <source>
        <dbReference type="EMBL" id="MDB0570673.1"/>
    </source>
</evidence>
<gene>
    <name evidence="2" type="ORF">LBW55_07730</name>
    <name evidence="3" type="ORF">LBW59_07785</name>
</gene>
<feature type="signal peptide" evidence="1">
    <location>
        <begin position="1"/>
        <end position="32"/>
    </location>
</feature>
<dbReference type="RefSeq" id="WP_003265791.1">
    <property type="nucleotide sequence ID" value="NZ_CDMD01000001.1"/>
</dbReference>
<proteinExistence type="predicted"/>
<dbReference type="Gene3D" id="3.40.50.10610">
    <property type="entry name" value="ABC-type transport auxiliary lipoprotein component"/>
    <property type="match status" value="1"/>
</dbReference>
<evidence type="ECO:0000313" key="2">
    <source>
        <dbReference type="EMBL" id="MDB0521502.1"/>
    </source>
</evidence>
<evidence type="ECO:0000256" key="1">
    <source>
        <dbReference type="SAM" id="SignalP"/>
    </source>
</evidence>
<feature type="chain" id="PRO_5014216203" evidence="1">
    <location>
        <begin position="33"/>
        <end position="186"/>
    </location>
</feature>
<reference evidence="3" key="1">
    <citation type="submission" date="2021-09" db="EMBL/GenBank/DDBJ databases">
        <title>Genomic analysis of Ralstonia spp.</title>
        <authorList>
            <person name="Aburjaile F."/>
            <person name="Ariute J.C."/>
            <person name="Pais A.K.L."/>
            <person name="Albuquerque G.M.R."/>
            <person name="Silva A.M.F."/>
            <person name="Brenig B."/>
            <person name="Azevedo V."/>
            <person name="Matiuzzi M."/>
            <person name="Ramos R."/>
            <person name="Goes-Neto A."/>
            <person name="Soares S."/>
            <person name="Iseppon A.M.B."/>
            <person name="Souza E."/>
            <person name="Gama M."/>
        </authorList>
    </citation>
    <scope>NUCLEOTIDE SEQUENCE</scope>
    <source>
        <strain evidence="2">B4</strain>
        <strain evidence="3">CCRMRs91</strain>
    </source>
</reference>
<dbReference type="GeneID" id="61361702"/>
<dbReference type="EMBL" id="JAIVEX010000003">
    <property type="protein sequence ID" value="MDB0521502.1"/>
    <property type="molecule type" value="Genomic_DNA"/>
</dbReference>
<dbReference type="KEGG" id="rsy:RSUY_11880"/>
<dbReference type="PROSITE" id="PS51318">
    <property type="entry name" value="TAT"/>
    <property type="match status" value="1"/>
</dbReference>
<protein>
    <submittedName>
        <fullName evidence="3">Penicillin-binding protein activator LpoB</fullName>
    </submittedName>
</protein>
<evidence type="ECO:0000313" key="4">
    <source>
        <dbReference type="Proteomes" id="UP001144050"/>
    </source>
</evidence>
<dbReference type="AlphaFoldDB" id="A0A072ZZC3"/>